<sequence>MMSGIFNKDEIKERIIENLKKVYDPEIPVDIYSLGLIYNIELEERENYLFCEIDMTLTSPACPVADSLLEQVRYVAMAVDEVDEAKVNLVFEPVWEMHMMSEEAKEVMGASGAAISW</sequence>
<dbReference type="EMBL" id="NXGI01000021">
    <property type="protein sequence ID" value="PRM96303.1"/>
    <property type="molecule type" value="Genomic_DNA"/>
</dbReference>
<dbReference type="EMBL" id="NXGH01000019">
    <property type="protein sequence ID" value="PRM89529.1"/>
    <property type="molecule type" value="Genomic_DNA"/>
</dbReference>
<accession>A0A2S9SSM1</accession>
<dbReference type="PANTHER" id="PTHR42831">
    <property type="entry name" value="FE-S PROTEIN MATURATION AUXILIARY FACTOR YITW"/>
    <property type="match status" value="1"/>
</dbReference>
<dbReference type="Proteomes" id="UP000238649">
    <property type="component" value="Unassembled WGS sequence"/>
</dbReference>
<dbReference type="SUPFAM" id="SSF117916">
    <property type="entry name" value="Fe-S cluster assembly (FSCA) domain-like"/>
    <property type="match status" value="1"/>
</dbReference>
<dbReference type="AlphaFoldDB" id="A0A2S9SSM1"/>
<dbReference type="Pfam" id="PF01883">
    <property type="entry name" value="FeS_assembly_P"/>
    <property type="match status" value="1"/>
</dbReference>
<evidence type="ECO:0000313" key="2">
    <source>
        <dbReference type="EMBL" id="PRM89529.1"/>
    </source>
</evidence>
<feature type="domain" description="MIP18 family-like" evidence="1">
    <location>
        <begin position="12"/>
        <end position="87"/>
    </location>
</feature>
<evidence type="ECO:0000259" key="1">
    <source>
        <dbReference type="Pfam" id="PF01883"/>
    </source>
</evidence>
<dbReference type="PANTHER" id="PTHR42831:SF1">
    <property type="entry name" value="FE-S PROTEIN MATURATION AUXILIARY FACTOR YITW"/>
    <property type="match status" value="1"/>
</dbReference>
<dbReference type="Gene3D" id="3.30.300.130">
    <property type="entry name" value="Fe-S cluster assembly (FSCA)"/>
    <property type="match status" value="1"/>
</dbReference>
<dbReference type="InterPro" id="IPR002744">
    <property type="entry name" value="MIP18-like"/>
</dbReference>
<reference evidence="4 5" key="1">
    <citation type="submission" date="2017-09" db="EMBL/GenBank/DDBJ databases">
        <title>Reassesment of A. cryaerophilus.</title>
        <authorList>
            <person name="Perez-Cataluna A."/>
            <person name="Collado L."/>
            <person name="Salgado O."/>
            <person name="Lefinanco V."/>
            <person name="Figueras M.J."/>
        </authorList>
    </citation>
    <scope>NUCLEOTIDE SEQUENCE [LARGE SCALE GENOMIC DNA]</scope>
    <source>
        <strain evidence="3 5">LMG 9065</strain>
        <strain evidence="2 4">LMG 9871</strain>
    </source>
</reference>
<comment type="caution">
    <text evidence="2">The sequence shown here is derived from an EMBL/GenBank/DDBJ whole genome shotgun (WGS) entry which is preliminary data.</text>
</comment>
<dbReference type="InterPro" id="IPR052339">
    <property type="entry name" value="Fe-S_Maturation_MIP18"/>
</dbReference>
<evidence type="ECO:0000313" key="3">
    <source>
        <dbReference type="EMBL" id="PRM96303.1"/>
    </source>
</evidence>
<proteinExistence type="predicted"/>
<dbReference type="OrthoDB" id="9805360at2"/>
<gene>
    <name evidence="3" type="ORF">CJ670_08555</name>
    <name evidence="2" type="ORF">CJ671_07235</name>
</gene>
<protein>
    <submittedName>
        <fullName evidence="2">FeS assembly SUF system protein</fullName>
    </submittedName>
</protein>
<dbReference type="InterPro" id="IPR034904">
    <property type="entry name" value="FSCA_dom_sf"/>
</dbReference>
<organism evidence="2 4">
    <name type="scientific">Aliarcobacter cryaerophilus</name>
    <dbReference type="NCBI Taxonomy" id="28198"/>
    <lineage>
        <taxon>Bacteria</taxon>
        <taxon>Pseudomonadati</taxon>
        <taxon>Campylobacterota</taxon>
        <taxon>Epsilonproteobacteria</taxon>
        <taxon>Campylobacterales</taxon>
        <taxon>Arcobacteraceae</taxon>
        <taxon>Aliarcobacter</taxon>
    </lineage>
</organism>
<dbReference type="Proteomes" id="UP000239151">
    <property type="component" value="Unassembled WGS sequence"/>
</dbReference>
<evidence type="ECO:0000313" key="4">
    <source>
        <dbReference type="Proteomes" id="UP000238649"/>
    </source>
</evidence>
<name>A0A2S9SSM1_9BACT</name>
<evidence type="ECO:0000313" key="5">
    <source>
        <dbReference type="Proteomes" id="UP000239151"/>
    </source>
</evidence>